<accession>A0ABU5YFD6</accession>
<dbReference type="InterPro" id="IPR036701">
    <property type="entry name" value="RraB-like_sf"/>
</dbReference>
<feature type="domain" description="DUF695" evidence="1">
    <location>
        <begin position="12"/>
        <end position="144"/>
    </location>
</feature>
<evidence type="ECO:0000259" key="1">
    <source>
        <dbReference type="Pfam" id="PF05117"/>
    </source>
</evidence>
<comment type="caution">
    <text evidence="3">The sequence shown here is derived from an EMBL/GenBank/DDBJ whole genome shotgun (WGS) entry which is preliminary data.</text>
</comment>
<dbReference type="Gene3D" id="3.30.70.970">
    <property type="entry name" value="RraB-like"/>
    <property type="match status" value="1"/>
</dbReference>
<dbReference type="SUPFAM" id="SSF89946">
    <property type="entry name" value="Hypothetical protein VC0424"/>
    <property type="match status" value="1"/>
</dbReference>
<evidence type="ECO:0000313" key="4">
    <source>
        <dbReference type="Proteomes" id="UP001324270"/>
    </source>
</evidence>
<organism evidence="3 4">
    <name type="scientific">Capnocytophaga gingivalis</name>
    <dbReference type="NCBI Taxonomy" id="1017"/>
    <lineage>
        <taxon>Bacteria</taxon>
        <taxon>Pseudomonadati</taxon>
        <taxon>Bacteroidota</taxon>
        <taxon>Flavobacteriia</taxon>
        <taxon>Flavobacteriales</taxon>
        <taxon>Flavobacteriaceae</taxon>
        <taxon>Capnocytophaga</taxon>
    </lineage>
</organism>
<dbReference type="InterPro" id="IPR016097">
    <property type="entry name" value="DUF695"/>
</dbReference>
<feature type="domain" description="Regulator of ribonuclease activity B" evidence="2">
    <location>
        <begin position="154"/>
        <end position="252"/>
    </location>
</feature>
<dbReference type="RefSeq" id="WP_323980208.1">
    <property type="nucleotide sequence ID" value="NZ_JAYKBV010000027.1"/>
</dbReference>
<dbReference type="Pfam" id="PF05117">
    <property type="entry name" value="DUF695"/>
    <property type="match status" value="1"/>
</dbReference>
<evidence type="ECO:0000259" key="2">
    <source>
        <dbReference type="Pfam" id="PF06877"/>
    </source>
</evidence>
<sequence>MNDNHSSIEIPENWDFYRTSFGETPVSIRLNLALKSIAPIADFPVVVRAIVKMQHPYDNGFSSQEEFETLADIEEALCDVIESAGAIEVAIVTGGGNREVYSYSKDTETVIKACYKAMEAFPSYEFKCLSAEDPQWQEYLHTLYPNSVEIHQILNRMVIEQLKEGGDTLEKPREIDHWVYFGEENEQKAFIELIKSSGFKILSANYNEENNPESRYVLNFSREDHIEHIEEIVSDLIELSLQFNGYYDGWGCNIITE</sequence>
<dbReference type="InterPro" id="IPR009671">
    <property type="entry name" value="RraB_dom"/>
</dbReference>
<name>A0ABU5YFD6_9FLAO</name>
<dbReference type="Pfam" id="PF06877">
    <property type="entry name" value="RraB"/>
    <property type="match status" value="1"/>
</dbReference>
<gene>
    <name evidence="3" type="ORF">VJJ49_13380</name>
</gene>
<evidence type="ECO:0000313" key="3">
    <source>
        <dbReference type="EMBL" id="MEB3041669.1"/>
    </source>
</evidence>
<dbReference type="Proteomes" id="UP001324270">
    <property type="component" value="Unassembled WGS sequence"/>
</dbReference>
<keyword evidence="4" id="KW-1185">Reference proteome</keyword>
<proteinExistence type="predicted"/>
<reference evidence="3 4" key="1">
    <citation type="submission" date="2023-12" db="EMBL/GenBank/DDBJ databases">
        <title>Genomic sequences of Capnocytophaga and Parvimonas strains.</title>
        <authorList>
            <person name="Watt R.M."/>
            <person name="Wang M."/>
            <person name="Yang T."/>
            <person name="Tong W.M."/>
        </authorList>
    </citation>
    <scope>NUCLEOTIDE SEQUENCE [LARGE SCALE GENOMIC DNA]</scope>
    <source>
        <strain evidence="3 4">CCUG 13156</strain>
    </source>
</reference>
<dbReference type="EMBL" id="JAYKBV010000027">
    <property type="protein sequence ID" value="MEB3041669.1"/>
    <property type="molecule type" value="Genomic_DNA"/>
</dbReference>
<protein>
    <submittedName>
        <fullName evidence="3">DUF695 domain-containing protein</fullName>
    </submittedName>
</protein>